<gene>
    <name evidence="11" type="ORF">OCBIM_22010340mg</name>
</gene>
<keyword evidence="9" id="KW-0472">Membrane</keyword>
<evidence type="ECO:0000256" key="1">
    <source>
        <dbReference type="ARBA" id="ARBA00004323"/>
    </source>
</evidence>
<evidence type="ECO:0000256" key="4">
    <source>
        <dbReference type="ARBA" id="ARBA00022679"/>
    </source>
</evidence>
<keyword evidence="6" id="KW-0735">Signal-anchor</keyword>
<dbReference type="Gene3D" id="3.90.550.50">
    <property type="match status" value="1"/>
</dbReference>
<dbReference type="InterPro" id="IPR002659">
    <property type="entry name" value="Glyco_trans_31"/>
</dbReference>
<evidence type="ECO:0000256" key="7">
    <source>
        <dbReference type="ARBA" id="ARBA00022989"/>
    </source>
</evidence>
<dbReference type="PANTHER" id="PTHR11214">
    <property type="entry name" value="BETA-1,3-N-ACETYLGLUCOSAMINYLTRANSFERASE"/>
    <property type="match status" value="1"/>
</dbReference>
<dbReference type="GO" id="GO:0000139">
    <property type="term" value="C:Golgi membrane"/>
    <property type="evidence" value="ECO:0007669"/>
    <property type="project" value="UniProtKB-SubCell"/>
</dbReference>
<evidence type="ECO:0000256" key="6">
    <source>
        <dbReference type="ARBA" id="ARBA00022968"/>
    </source>
</evidence>
<evidence type="ECO:0000256" key="5">
    <source>
        <dbReference type="ARBA" id="ARBA00022692"/>
    </source>
</evidence>
<evidence type="ECO:0000256" key="9">
    <source>
        <dbReference type="ARBA" id="ARBA00023136"/>
    </source>
</evidence>
<dbReference type="OrthoDB" id="115198at2759"/>
<organism evidence="11">
    <name type="scientific">Octopus bimaculoides</name>
    <name type="common">California two-spotted octopus</name>
    <dbReference type="NCBI Taxonomy" id="37653"/>
    <lineage>
        <taxon>Eukaryota</taxon>
        <taxon>Metazoa</taxon>
        <taxon>Spiralia</taxon>
        <taxon>Lophotrochozoa</taxon>
        <taxon>Mollusca</taxon>
        <taxon>Cephalopoda</taxon>
        <taxon>Coleoidea</taxon>
        <taxon>Octopodiformes</taxon>
        <taxon>Octopoda</taxon>
        <taxon>Incirrata</taxon>
        <taxon>Octopodidae</taxon>
        <taxon>Octopus</taxon>
    </lineage>
</organism>
<dbReference type="EMBL" id="KQ415875">
    <property type="protein sequence ID" value="KOF99877.1"/>
    <property type="molecule type" value="Genomic_DNA"/>
</dbReference>
<evidence type="ECO:0000256" key="2">
    <source>
        <dbReference type="ARBA" id="ARBA00008661"/>
    </source>
</evidence>
<evidence type="ECO:0000256" key="8">
    <source>
        <dbReference type="ARBA" id="ARBA00023034"/>
    </source>
</evidence>
<keyword evidence="4" id="KW-0808">Transferase</keyword>
<evidence type="ECO:0000256" key="10">
    <source>
        <dbReference type="RuleBase" id="RU363063"/>
    </source>
</evidence>
<dbReference type="GO" id="GO:0006493">
    <property type="term" value="P:protein O-linked glycosylation"/>
    <property type="evidence" value="ECO:0007669"/>
    <property type="project" value="TreeGrafter"/>
</dbReference>
<dbReference type="PANTHER" id="PTHR11214:SF364">
    <property type="entry name" value="HEXOSYLTRANSFERASE"/>
    <property type="match status" value="1"/>
</dbReference>
<keyword evidence="3 10" id="KW-0328">Glycosyltransferase</keyword>
<keyword evidence="5" id="KW-0812">Transmembrane</keyword>
<keyword evidence="8 10" id="KW-0333">Golgi apparatus</keyword>
<dbReference type="GO" id="GO:0016758">
    <property type="term" value="F:hexosyltransferase activity"/>
    <property type="evidence" value="ECO:0007669"/>
    <property type="project" value="InterPro"/>
</dbReference>
<keyword evidence="7" id="KW-1133">Transmembrane helix</keyword>
<accession>A0A0L8IEH9</accession>
<protein>
    <recommendedName>
        <fullName evidence="10">Hexosyltransferase</fullName>
        <ecNumber evidence="10">2.4.1.-</ecNumber>
    </recommendedName>
</protein>
<evidence type="ECO:0000313" key="11">
    <source>
        <dbReference type="EMBL" id="KOF99877.1"/>
    </source>
</evidence>
<sequence>MAALRWIATYCHNITYILKTDDDILVNIFLLAKQLTDLHQHNFGQEDFIMCNVWTGMRVIRDRRSKWFVSRKEFPKDTYPSYCSGSAYVMSPDMAVRLFKKSLTIPFFWIDDVYVTGVLVKALGIKHVRFNSAYVLDSGKVLDRFFKDTTRTLVFYHVHGYKTMYTLWQRLKERMNTFSTEQTTFSINRTPGHR</sequence>
<proteinExistence type="inferred from homology"/>
<dbReference type="Pfam" id="PF01762">
    <property type="entry name" value="Galactosyl_T"/>
    <property type="match status" value="1"/>
</dbReference>
<dbReference type="EC" id="2.4.1.-" evidence="10"/>
<reference evidence="11" key="1">
    <citation type="submission" date="2015-07" db="EMBL/GenBank/DDBJ databases">
        <title>MeaNS - Measles Nucleotide Surveillance Program.</title>
        <authorList>
            <person name="Tran T."/>
            <person name="Druce J."/>
        </authorList>
    </citation>
    <scope>NUCLEOTIDE SEQUENCE</scope>
    <source>
        <strain evidence="11">UCB-OBI-ISO-001</strain>
        <tissue evidence="11">Gonad</tissue>
    </source>
</reference>
<evidence type="ECO:0000256" key="3">
    <source>
        <dbReference type="ARBA" id="ARBA00022676"/>
    </source>
</evidence>
<dbReference type="AlphaFoldDB" id="A0A0L8IEH9"/>
<comment type="similarity">
    <text evidence="2 10">Belongs to the glycosyltransferase 31 family.</text>
</comment>
<comment type="subcellular location">
    <subcellularLocation>
        <location evidence="1 10">Golgi apparatus membrane</location>
        <topology evidence="1 10">Single-pass type II membrane protein</topology>
    </subcellularLocation>
</comment>
<name>A0A0L8IEH9_OCTBM</name>